<gene>
    <name evidence="2" type="ORF">BLA60_21705</name>
</gene>
<keyword evidence="3" id="KW-1185">Reference proteome</keyword>
<name>A0A7Z0WJ79_9PSEU</name>
<dbReference type="RefSeq" id="WP_425427077.1">
    <property type="nucleotide sequence ID" value="NZ_MSIF01000011.1"/>
</dbReference>
<evidence type="ECO:0000259" key="1">
    <source>
        <dbReference type="Pfam" id="PF23234"/>
    </source>
</evidence>
<dbReference type="InterPro" id="IPR055367">
    <property type="entry name" value="WH4_Lhr"/>
</dbReference>
<comment type="caution">
    <text evidence="2">The sequence shown here is derived from an EMBL/GenBank/DDBJ whole genome shotgun (WGS) entry which is preliminary data.</text>
</comment>
<dbReference type="Proteomes" id="UP000185696">
    <property type="component" value="Unassembled WGS sequence"/>
</dbReference>
<evidence type="ECO:0000313" key="2">
    <source>
        <dbReference type="EMBL" id="OLF08645.1"/>
    </source>
</evidence>
<sequence length="237" mass="24980">RGARPAMPSRSGPPTAAGRWSLVTARETDPTRRAHARAESFLERHGVLTRGALDTERVSGGFSGVYKVLRAMEESGQIVRGYVVEGLGAAQFAARGAVDRLRALSRTDGVAPGEEIVARVLAAADPAQPYGAALDWPAPVGDGKHRPGRKAGALAVLVDGRATLYVERGGRSLLSFTDDEPTLRLAAEALSLAVREGWLGQLAVQRADGETALTSNLAAILRDAGFRATPKGLRLRA</sequence>
<proteinExistence type="predicted"/>
<accession>A0A7Z0WJ79</accession>
<dbReference type="AlphaFoldDB" id="A0A7Z0WJ79"/>
<feature type="non-terminal residue" evidence="2">
    <location>
        <position position="1"/>
    </location>
</feature>
<protein>
    <recommendedName>
        <fullName evidence="1">Large helicase-related protein winged-helix domain-containing protein</fullName>
    </recommendedName>
</protein>
<evidence type="ECO:0000313" key="3">
    <source>
        <dbReference type="Proteomes" id="UP000185696"/>
    </source>
</evidence>
<organism evidence="2 3">
    <name type="scientific">Actinophytocola xinjiangensis</name>
    <dbReference type="NCBI Taxonomy" id="485602"/>
    <lineage>
        <taxon>Bacteria</taxon>
        <taxon>Bacillati</taxon>
        <taxon>Actinomycetota</taxon>
        <taxon>Actinomycetes</taxon>
        <taxon>Pseudonocardiales</taxon>
        <taxon>Pseudonocardiaceae</taxon>
    </lineage>
</organism>
<dbReference type="EMBL" id="MSIF01000011">
    <property type="protein sequence ID" value="OLF08645.1"/>
    <property type="molecule type" value="Genomic_DNA"/>
</dbReference>
<reference evidence="2 3" key="1">
    <citation type="submission" date="2016-12" db="EMBL/GenBank/DDBJ databases">
        <title>The draft genome sequence of Actinophytocola xinjiangensis.</title>
        <authorList>
            <person name="Wang W."/>
            <person name="Yuan L."/>
        </authorList>
    </citation>
    <scope>NUCLEOTIDE SEQUENCE [LARGE SCALE GENOMIC DNA]</scope>
    <source>
        <strain evidence="2 3">CGMCC 4.4663</strain>
    </source>
</reference>
<dbReference type="Pfam" id="PF23234">
    <property type="entry name" value="WHD_4th_Lhr"/>
    <property type="match status" value="1"/>
</dbReference>
<feature type="domain" description="Large helicase-related protein winged-helix" evidence="1">
    <location>
        <begin position="27"/>
        <end position="109"/>
    </location>
</feature>